<dbReference type="EMBL" id="BQNB010019459">
    <property type="protein sequence ID" value="GJT85536.1"/>
    <property type="molecule type" value="Genomic_DNA"/>
</dbReference>
<name>A0ABQ5HCB9_9ASTR</name>
<protein>
    <submittedName>
        <fullName evidence="1">Uncharacterized protein</fullName>
    </submittedName>
</protein>
<evidence type="ECO:0000313" key="2">
    <source>
        <dbReference type="Proteomes" id="UP001151760"/>
    </source>
</evidence>
<reference evidence="1" key="1">
    <citation type="journal article" date="2022" name="Int. J. Mol. Sci.">
        <title>Draft Genome of Tanacetum Coccineum: Genomic Comparison of Closely Related Tanacetum-Family Plants.</title>
        <authorList>
            <person name="Yamashiro T."/>
            <person name="Shiraishi A."/>
            <person name="Nakayama K."/>
            <person name="Satake H."/>
        </authorList>
    </citation>
    <scope>NUCLEOTIDE SEQUENCE</scope>
</reference>
<evidence type="ECO:0000313" key="1">
    <source>
        <dbReference type="EMBL" id="GJT85536.1"/>
    </source>
</evidence>
<sequence>MISASTCYFDVTVSTFVFEEQIAYTQDLIDFGVAIHTITFLKDKVCALRLECFLRVSVWEGAEEKDTAQQVQNIINIKAEKCKKVKLLQDMQLIQRLRDDQKCMKKVFKDMSGSYEQKSNQDRDHR</sequence>
<reference evidence="1" key="2">
    <citation type="submission" date="2022-01" db="EMBL/GenBank/DDBJ databases">
        <authorList>
            <person name="Yamashiro T."/>
            <person name="Shiraishi A."/>
            <person name="Satake H."/>
            <person name="Nakayama K."/>
        </authorList>
    </citation>
    <scope>NUCLEOTIDE SEQUENCE</scope>
</reference>
<organism evidence="1 2">
    <name type="scientific">Tanacetum coccineum</name>
    <dbReference type="NCBI Taxonomy" id="301880"/>
    <lineage>
        <taxon>Eukaryota</taxon>
        <taxon>Viridiplantae</taxon>
        <taxon>Streptophyta</taxon>
        <taxon>Embryophyta</taxon>
        <taxon>Tracheophyta</taxon>
        <taxon>Spermatophyta</taxon>
        <taxon>Magnoliopsida</taxon>
        <taxon>eudicotyledons</taxon>
        <taxon>Gunneridae</taxon>
        <taxon>Pentapetalae</taxon>
        <taxon>asterids</taxon>
        <taxon>campanulids</taxon>
        <taxon>Asterales</taxon>
        <taxon>Asteraceae</taxon>
        <taxon>Asteroideae</taxon>
        <taxon>Anthemideae</taxon>
        <taxon>Anthemidinae</taxon>
        <taxon>Tanacetum</taxon>
    </lineage>
</organism>
<accession>A0ABQ5HCB9</accession>
<dbReference type="Proteomes" id="UP001151760">
    <property type="component" value="Unassembled WGS sequence"/>
</dbReference>
<proteinExistence type="predicted"/>
<comment type="caution">
    <text evidence="1">The sequence shown here is derived from an EMBL/GenBank/DDBJ whole genome shotgun (WGS) entry which is preliminary data.</text>
</comment>
<gene>
    <name evidence="1" type="ORF">Tco_1067253</name>
</gene>
<keyword evidence="2" id="KW-1185">Reference proteome</keyword>